<feature type="coiled-coil region" evidence="3">
    <location>
        <begin position="92"/>
        <end position="141"/>
    </location>
</feature>
<evidence type="ECO:0000256" key="3">
    <source>
        <dbReference type="SAM" id="Coils"/>
    </source>
</evidence>
<feature type="compositionally biased region" description="Low complexity" evidence="4">
    <location>
        <begin position="462"/>
        <end position="473"/>
    </location>
</feature>
<evidence type="ECO:0008006" key="7">
    <source>
        <dbReference type="Google" id="ProtNLM"/>
    </source>
</evidence>
<dbReference type="Pfam" id="PF09789">
    <property type="entry name" value="CC149"/>
    <property type="match status" value="1"/>
</dbReference>
<reference evidence="5" key="1">
    <citation type="submission" date="2025-08" db="UniProtKB">
        <authorList>
            <consortium name="Ensembl"/>
        </authorList>
    </citation>
    <scope>IDENTIFICATION</scope>
</reference>
<feature type="region of interest" description="Disordered" evidence="4">
    <location>
        <begin position="449"/>
        <end position="473"/>
    </location>
</feature>
<dbReference type="Proteomes" id="UP000261620">
    <property type="component" value="Unplaced"/>
</dbReference>
<evidence type="ECO:0000256" key="2">
    <source>
        <dbReference type="ARBA" id="ARBA00023054"/>
    </source>
</evidence>
<sequence>MANQLRERHQGLKKKYRELIDGDPSLPPEKRNQVNLAQLLRDSRDKNKQLSEEVKELKQRLLEVQGDNKLLRMTITKQRLGDEEVGTRHFPAHEREDLVKQLERAREQSLEQGVKSLTDELQDVRAERDVFQQKAHRLNVEMNHIMGNDDTRILDIDALCMENGYLQQQFSQLQEEIHLLKTNLVKYKSALECKKKSKICVKPNSSALTGVLSTTQVKELLLSEENGCSLPPTPQSISDLKSLATALLETIHEKNMVIQHQRQINKILGTRVADLEKKLKTLEISGLWSLFTFDYCLIMCSNVVLHLNGYLDNVATFIVLCIDEVTSLKPSPLSGEERTEKRAVNQQSSSEVPNQERGPSAVSKGQEKRHKEVPSPSSEETFPQNLSYQSAKEEPATPDGADSQDSGRSQITLTLTALLSHRSGGEACVGESPPTVPDVSADRLSDLSHLQHTVESSESHQSESQSEAAVAADAECYKSEENTDVISVSSAAAAASAHEQEDVQPNWENGLSDETDVCVHQGI</sequence>
<evidence type="ECO:0000313" key="6">
    <source>
        <dbReference type="Proteomes" id="UP000261620"/>
    </source>
</evidence>
<dbReference type="PANTHER" id="PTHR21682:SF2">
    <property type="entry name" value="COILED-COIL DOMAIN-CONTAINING PROTEIN 149"/>
    <property type="match status" value="1"/>
</dbReference>
<evidence type="ECO:0000313" key="5">
    <source>
        <dbReference type="Ensembl" id="ENSMMOP00000008990.1"/>
    </source>
</evidence>
<dbReference type="STRING" id="94237.ENSMMOP00000008990"/>
<feature type="coiled-coil region" evidence="3">
    <location>
        <begin position="2"/>
        <end position="67"/>
    </location>
</feature>
<feature type="compositionally biased region" description="Polar residues" evidence="4">
    <location>
        <begin position="344"/>
        <end position="353"/>
    </location>
</feature>
<dbReference type="Ensembl" id="ENSMMOT00000009149.1">
    <property type="protein sequence ID" value="ENSMMOP00000008990.1"/>
    <property type="gene ID" value="ENSMMOG00000006946.1"/>
</dbReference>
<accession>A0A3Q4AW24</accession>
<evidence type="ECO:0000256" key="4">
    <source>
        <dbReference type="SAM" id="MobiDB-lite"/>
    </source>
</evidence>
<keyword evidence="6" id="KW-1185">Reference proteome</keyword>
<feature type="region of interest" description="Disordered" evidence="4">
    <location>
        <begin position="330"/>
        <end position="408"/>
    </location>
</feature>
<organism evidence="5 6">
    <name type="scientific">Mola mola</name>
    <name type="common">Ocean sunfish</name>
    <name type="synonym">Tetraodon mola</name>
    <dbReference type="NCBI Taxonomy" id="94237"/>
    <lineage>
        <taxon>Eukaryota</taxon>
        <taxon>Metazoa</taxon>
        <taxon>Chordata</taxon>
        <taxon>Craniata</taxon>
        <taxon>Vertebrata</taxon>
        <taxon>Euteleostomi</taxon>
        <taxon>Actinopterygii</taxon>
        <taxon>Neopterygii</taxon>
        <taxon>Teleostei</taxon>
        <taxon>Neoteleostei</taxon>
        <taxon>Acanthomorphata</taxon>
        <taxon>Eupercaria</taxon>
        <taxon>Tetraodontiformes</taxon>
        <taxon>Molidae</taxon>
        <taxon>Mola</taxon>
    </lineage>
</organism>
<dbReference type="AlphaFoldDB" id="A0A3Q4AW24"/>
<keyword evidence="2 3" id="KW-0175">Coiled coil</keyword>
<feature type="region of interest" description="Disordered" evidence="4">
    <location>
        <begin position="490"/>
        <end position="523"/>
    </location>
</feature>
<evidence type="ECO:0000256" key="1">
    <source>
        <dbReference type="ARBA" id="ARBA00005872"/>
    </source>
</evidence>
<comment type="similarity">
    <text evidence="1">Belongs to the CCDC149 family.</text>
</comment>
<proteinExistence type="inferred from homology"/>
<dbReference type="InterPro" id="IPR019179">
    <property type="entry name" value="CC149"/>
</dbReference>
<reference evidence="5" key="2">
    <citation type="submission" date="2025-09" db="UniProtKB">
        <authorList>
            <consortium name="Ensembl"/>
        </authorList>
    </citation>
    <scope>IDENTIFICATION</scope>
</reference>
<protein>
    <recommendedName>
        <fullName evidence="7">Coiled-coil domain containing 149</fullName>
    </recommendedName>
</protein>
<feature type="compositionally biased region" description="Polar residues" evidence="4">
    <location>
        <begin position="375"/>
        <end position="390"/>
    </location>
</feature>
<dbReference type="PANTHER" id="PTHR21682">
    <property type="entry name" value="COILED-COIL DOMAIN-CONTAINING PROTEIN 149"/>
    <property type="match status" value="1"/>
</dbReference>
<name>A0A3Q4AW24_MOLML</name>